<keyword evidence="1" id="KW-0812">Transmembrane</keyword>
<name>A0A4R5NCX5_9LACO</name>
<dbReference type="EMBL" id="PUFN01000023">
    <property type="protein sequence ID" value="TDG70939.1"/>
    <property type="molecule type" value="Genomic_DNA"/>
</dbReference>
<organism evidence="2 3">
    <name type="scientific">Companilactobacillus farciminis</name>
    <dbReference type="NCBI Taxonomy" id="1612"/>
    <lineage>
        <taxon>Bacteria</taxon>
        <taxon>Bacillati</taxon>
        <taxon>Bacillota</taxon>
        <taxon>Bacilli</taxon>
        <taxon>Lactobacillales</taxon>
        <taxon>Lactobacillaceae</taxon>
        <taxon>Companilactobacillus</taxon>
    </lineage>
</organism>
<evidence type="ECO:0000313" key="2">
    <source>
        <dbReference type="EMBL" id="TDG70939.1"/>
    </source>
</evidence>
<feature type="transmembrane region" description="Helical" evidence="1">
    <location>
        <begin position="7"/>
        <end position="27"/>
    </location>
</feature>
<dbReference type="Proteomes" id="UP000295257">
    <property type="component" value="Unassembled WGS sequence"/>
</dbReference>
<evidence type="ECO:0000256" key="1">
    <source>
        <dbReference type="SAM" id="Phobius"/>
    </source>
</evidence>
<gene>
    <name evidence="2" type="ORF">C5L30_000716</name>
</gene>
<keyword evidence="1" id="KW-1133">Transmembrane helix</keyword>
<dbReference type="AlphaFoldDB" id="A0A4R5NCX5"/>
<keyword evidence="1" id="KW-0472">Membrane</keyword>
<protein>
    <submittedName>
        <fullName evidence="2">Uncharacterized protein</fullName>
    </submittedName>
</protein>
<keyword evidence="3" id="KW-1185">Reference proteome</keyword>
<accession>A0A4R5NCX5</accession>
<comment type="caution">
    <text evidence="2">The sequence shown here is derived from an EMBL/GenBank/DDBJ whole genome shotgun (WGS) entry which is preliminary data.</text>
</comment>
<dbReference type="RefSeq" id="WP_010020353.1">
    <property type="nucleotide sequence ID" value="NZ_PUFN01000023.1"/>
</dbReference>
<reference evidence="2 3" key="1">
    <citation type="journal article" date="2019" name="Appl. Microbiol. Biotechnol.">
        <title>Uncovering carbohydrate metabolism through a genotype-phenotype association study of 56 lactic acid bacteria genomes.</title>
        <authorList>
            <person name="Buron-Moles G."/>
            <person name="Chailyan A."/>
            <person name="Dolejs I."/>
            <person name="Forster J."/>
            <person name="Miks M.H."/>
        </authorList>
    </citation>
    <scope>NUCLEOTIDE SEQUENCE [LARGE SCALE GENOMIC DNA]</scope>
    <source>
        <strain evidence="2 3">ATCC 29644</strain>
    </source>
</reference>
<evidence type="ECO:0000313" key="3">
    <source>
        <dbReference type="Proteomes" id="UP000295257"/>
    </source>
</evidence>
<feature type="transmembrane region" description="Helical" evidence="1">
    <location>
        <begin position="33"/>
        <end position="56"/>
    </location>
</feature>
<sequence length="61" mass="6922">MSIYTADIILFLLLVSILNNPLLNIFLALGWNFLFSEVLIGVILLAIVVVVHKFLFSKFLK</sequence>
<proteinExistence type="predicted"/>